<evidence type="ECO:0000256" key="4">
    <source>
        <dbReference type="ARBA" id="ARBA00022723"/>
    </source>
</evidence>
<evidence type="ECO:0000256" key="7">
    <source>
        <dbReference type="ARBA" id="ARBA00023049"/>
    </source>
</evidence>
<dbReference type="GO" id="GO:0046872">
    <property type="term" value="F:metal ion binding"/>
    <property type="evidence" value="ECO:0007669"/>
    <property type="project" value="UniProtKB-KW"/>
</dbReference>
<feature type="domain" description="Peptidase M16 C-terminal" evidence="11">
    <location>
        <begin position="210"/>
        <end position="387"/>
    </location>
</feature>
<keyword evidence="6" id="KW-0862">Zinc</keyword>
<keyword evidence="13" id="KW-1185">Reference proteome</keyword>
<dbReference type="GO" id="GO:0006508">
    <property type="term" value="P:proteolysis"/>
    <property type="evidence" value="ECO:0007669"/>
    <property type="project" value="UniProtKB-KW"/>
</dbReference>
<dbReference type="PANTHER" id="PTHR43690">
    <property type="entry name" value="NARDILYSIN"/>
    <property type="match status" value="1"/>
</dbReference>
<dbReference type="InterPro" id="IPR007863">
    <property type="entry name" value="Peptidase_M16_C"/>
</dbReference>
<evidence type="ECO:0000256" key="1">
    <source>
        <dbReference type="ARBA" id="ARBA00001947"/>
    </source>
</evidence>
<comment type="similarity">
    <text evidence="2 8">Belongs to the peptidase M16 family.</text>
</comment>
<sequence length="929" mass="105495">MKVKLKVILTVFVILGFLSCQTSVAPNNQELTLNPKIQTGVLDNGLTYLFQENIKPENRIELRLVVNTGSIQENENQRGLAHFVEHMAFNGTQNFEKDRLVKYLESIGMAFGPEINAYTSFDETVYKLSIPSDKPEIIKNAFQILEDWAHQISFEDEEIEKERGVIVEEWRGGRGVQGRYLDKLFPILFKDSRYASRLTIGEMDVVKNCDPQLLRDYYNEWYRPESMAVIVVGDLTNIDVKKEIETHFSFTNQYKGREKVTYNSPIIKRTAVEIITDPEMTYNDISMFIKKPKRVTDSASSYRAYINELLGVLMFNTRMEEIYTQPEAPFLYAGTGSSSLNRELDMAVFSVQAPDENILGGFEALLSEIEKVNQHGFNIDELERGKSLITMILNQMYNERENIESPTIASDLVTYYLEGGVIMDIEDEVALLNSFLSDITVDEVNEAGINYFNGIDKTVTLHMPESNNNIPTKSEVLNLFKKVSSTSFEKNSVEVVDKVLFDKDLTPGKLESLISDNETGISTVILSNGIKIYLKPTDYMADEIQFSAISYGGLSLVEDGEFYSGSMASSLVQMSGLNGFDSIELGRYLTGKNVSLSPWISDYTEGFSGGSNVVDFELMLQLLHLYFTNPEFSQDSYKVMLNNVSEYIKNRSNSPQTIFNDRITEILGGGHFRSKPMDLLSLDDIDFKEIVDVYRDRFKDPSDFSYVFTGNFNIDEITPLLELYLGSLETIGIEEEAKDLKINLPEGVVEEDIAKGIEDKSQVEIIYNGNFIGDESDEFVLSLLSSYLEEELRVKIREELSGTYGVSVFSNIQLYPVKEYMFGVFFGCEPGREEELSTAVYDTIELLKSGFINSEVFDSVIANYLMSMELNIENNSYWLNSITSDVLLNRDFDNILDTDVSFVTEDLFISLANQYLKDDQFVKVTLKPE</sequence>
<keyword evidence="5" id="KW-0378">Hydrolase</keyword>
<dbReference type="Proteomes" id="UP000323824">
    <property type="component" value="Chromosome"/>
</dbReference>
<evidence type="ECO:0000256" key="9">
    <source>
        <dbReference type="SAM" id="SignalP"/>
    </source>
</evidence>
<dbReference type="RefSeq" id="WP_149567945.1">
    <property type="nucleotide sequence ID" value="NZ_CP035807.1"/>
</dbReference>
<evidence type="ECO:0000256" key="5">
    <source>
        <dbReference type="ARBA" id="ARBA00022801"/>
    </source>
</evidence>
<gene>
    <name evidence="12" type="ORF">EW093_08275</name>
</gene>
<dbReference type="Gene3D" id="3.30.830.10">
    <property type="entry name" value="Metalloenzyme, LuxS/M16 peptidase-like"/>
    <property type="match status" value="4"/>
</dbReference>
<organism evidence="12 13">
    <name type="scientific">Thiospirochaeta perfilievii</name>
    <dbReference type="NCBI Taxonomy" id="252967"/>
    <lineage>
        <taxon>Bacteria</taxon>
        <taxon>Pseudomonadati</taxon>
        <taxon>Spirochaetota</taxon>
        <taxon>Spirochaetia</taxon>
        <taxon>Spirochaetales</taxon>
        <taxon>Spirochaetaceae</taxon>
        <taxon>Thiospirochaeta</taxon>
    </lineage>
</organism>
<reference evidence="12 13" key="1">
    <citation type="submission" date="2019-02" db="EMBL/GenBank/DDBJ databases">
        <authorList>
            <person name="Fomenkov A."/>
            <person name="Dubinina G."/>
            <person name="Grabovich M."/>
            <person name="Vincze T."/>
            <person name="Roberts R.J."/>
        </authorList>
    </citation>
    <scope>NUCLEOTIDE SEQUENCE [LARGE SCALE GENOMIC DNA]</scope>
    <source>
        <strain evidence="12 13">P</strain>
    </source>
</reference>
<feature type="domain" description="Peptidase M16 C-terminal" evidence="11">
    <location>
        <begin position="694"/>
        <end position="862"/>
    </location>
</feature>
<keyword evidence="7" id="KW-0482">Metalloprotease</keyword>
<keyword evidence="9" id="KW-0732">Signal</keyword>
<evidence type="ECO:0000256" key="6">
    <source>
        <dbReference type="ARBA" id="ARBA00022833"/>
    </source>
</evidence>
<dbReference type="GO" id="GO:0004222">
    <property type="term" value="F:metalloendopeptidase activity"/>
    <property type="evidence" value="ECO:0007669"/>
    <property type="project" value="InterPro"/>
</dbReference>
<dbReference type="Pfam" id="PF00675">
    <property type="entry name" value="Peptidase_M16"/>
    <property type="match status" value="1"/>
</dbReference>
<keyword evidence="3" id="KW-0645">Protease</keyword>
<dbReference type="SUPFAM" id="SSF63411">
    <property type="entry name" value="LuxS/MPP-like metallohydrolase"/>
    <property type="match status" value="4"/>
</dbReference>
<accession>A0A5C1QEQ3</accession>
<evidence type="ECO:0000256" key="2">
    <source>
        <dbReference type="ARBA" id="ARBA00007261"/>
    </source>
</evidence>
<dbReference type="AlphaFoldDB" id="A0A5C1QEQ3"/>
<dbReference type="InterPro" id="IPR001431">
    <property type="entry name" value="Pept_M16_Zn_BS"/>
</dbReference>
<dbReference type="PROSITE" id="PS00143">
    <property type="entry name" value="INSULINASE"/>
    <property type="match status" value="1"/>
</dbReference>
<dbReference type="Pfam" id="PF05193">
    <property type="entry name" value="Peptidase_M16_C"/>
    <property type="match status" value="2"/>
</dbReference>
<evidence type="ECO:0000256" key="8">
    <source>
        <dbReference type="RuleBase" id="RU004447"/>
    </source>
</evidence>
<reference evidence="12 13" key="2">
    <citation type="submission" date="2019-09" db="EMBL/GenBank/DDBJ databases">
        <title>Complete Genome Sequence and Methylome Analysis of free living Spirochaetas.</title>
        <authorList>
            <person name="Leshcheva N."/>
            <person name="Mikheeva N."/>
        </authorList>
    </citation>
    <scope>NUCLEOTIDE SEQUENCE [LARGE SCALE GENOMIC DNA]</scope>
    <source>
        <strain evidence="12 13">P</strain>
    </source>
</reference>
<dbReference type="PANTHER" id="PTHR43690:SF34">
    <property type="entry name" value="ZINC PROTEASE PQQL-LIKE"/>
    <property type="match status" value="1"/>
</dbReference>
<dbReference type="InterPro" id="IPR011765">
    <property type="entry name" value="Pept_M16_N"/>
</dbReference>
<evidence type="ECO:0000256" key="3">
    <source>
        <dbReference type="ARBA" id="ARBA00022670"/>
    </source>
</evidence>
<dbReference type="OrthoDB" id="9811314at2"/>
<protein>
    <submittedName>
        <fullName evidence="12">Insulinase family protein</fullName>
    </submittedName>
</protein>
<dbReference type="InterPro" id="IPR011249">
    <property type="entry name" value="Metalloenz_LuxS/M16"/>
</dbReference>
<comment type="cofactor">
    <cofactor evidence="1">
        <name>Zn(2+)</name>
        <dbReference type="ChEBI" id="CHEBI:29105"/>
    </cofactor>
</comment>
<evidence type="ECO:0000259" key="10">
    <source>
        <dbReference type="Pfam" id="PF00675"/>
    </source>
</evidence>
<name>A0A5C1QEQ3_9SPIO</name>
<proteinExistence type="inferred from homology"/>
<keyword evidence="4" id="KW-0479">Metal-binding</keyword>
<feature type="chain" id="PRO_5022996893" evidence="9">
    <location>
        <begin position="26"/>
        <end position="929"/>
    </location>
</feature>
<feature type="domain" description="Peptidase M16 N-terminal" evidence="10">
    <location>
        <begin position="52"/>
        <end position="169"/>
    </location>
</feature>
<feature type="signal peptide" evidence="9">
    <location>
        <begin position="1"/>
        <end position="25"/>
    </location>
</feature>
<dbReference type="EMBL" id="CP035807">
    <property type="protein sequence ID" value="QEN04702.1"/>
    <property type="molecule type" value="Genomic_DNA"/>
</dbReference>
<dbReference type="InterPro" id="IPR050626">
    <property type="entry name" value="Peptidase_M16"/>
</dbReference>
<dbReference type="PROSITE" id="PS51257">
    <property type="entry name" value="PROKAR_LIPOPROTEIN"/>
    <property type="match status" value="1"/>
</dbReference>
<evidence type="ECO:0000259" key="11">
    <source>
        <dbReference type="Pfam" id="PF05193"/>
    </source>
</evidence>
<evidence type="ECO:0000313" key="13">
    <source>
        <dbReference type="Proteomes" id="UP000323824"/>
    </source>
</evidence>
<dbReference type="KEGG" id="sper:EW093_08275"/>
<evidence type="ECO:0000313" key="12">
    <source>
        <dbReference type="EMBL" id="QEN04702.1"/>
    </source>
</evidence>